<gene>
    <name evidence="5" type="primary">adk_3</name>
    <name evidence="5" type="ORF">SDC9_11594</name>
</gene>
<dbReference type="EMBL" id="VSSQ01000030">
    <property type="protein sequence ID" value="MPL65929.1"/>
    <property type="molecule type" value="Genomic_DNA"/>
</dbReference>
<evidence type="ECO:0000256" key="1">
    <source>
        <dbReference type="ARBA" id="ARBA00022679"/>
    </source>
</evidence>
<comment type="caution">
    <text evidence="5">The sequence shown here is derived from an EMBL/GenBank/DDBJ whole genome shotgun (WGS) entry which is preliminary data.</text>
</comment>
<evidence type="ECO:0000256" key="3">
    <source>
        <dbReference type="ARBA" id="ARBA00022777"/>
    </source>
</evidence>
<dbReference type="AlphaFoldDB" id="A0A644TGU7"/>
<dbReference type="NCBIfam" id="NF001381">
    <property type="entry name" value="PRK00279.1-3"/>
    <property type="match status" value="1"/>
</dbReference>
<dbReference type="EC" id="2.7.4.3" evidence="5"/>
<dbReference type="PROSITE" id="PS00113">
    <property type="entry name" value="ADENYLATE_KINASE"/>
    <property type="match status" value="1"/>
</dbReference>
<dbReference type="InterPro" id="IPR033690">
    <property type="entry name" value="Adenylat_kinase_CS"/>
</dbReference>
<dbReference type="CDD" id="cd01428">
    <property type="entry name" value="ADK"/>
    <property type="match status" value="1"/>
</dbReference>
<dbReference type="Gene3D" id="3.40.50.300">
    <property type="entry name" value="P-loop containing nucleotide triphosphate hydrolases"/>
    <property type="match status" value="1"/>
</dbReference>
<feature type="domain" description="Adenylate kinase active site lid" evidence="4">
    <location>
        <begin position="122"/>
        <end position="157"/>
    </location>
</feature>
<dbReference type="SUPFAM" id="SSF52540">
    <property type="entry name" value="P-loop containing nucleoside triphosphate hydrolases"/>
    <property type="match status" value="1"/>
</dbReference>
<keyword evidence="2" id="KW-0547">Nucleotide-binding</keyword>
<dbReference type="InterPro" id="IPR006259">
    <property type="entry name" value="Adenyl_kin_sub"/>
</dbReference>
<protein>
    <submittedName>
        <fullName evidence="5">Adenylate kinase</fullName>
        <ecNumber evidence="5">2.7.4.3</ecNumber>
    </submittedName>
</protein>
<dbReference type="Pfam" id="PF00406">
    <property type="entry name" value="ADK"/>
    <property type="match status" value="1"/>
</dbReference>
<dbReference type="InterPro" id="IPR027417">
    <property type="entry name" value="P-loop_NTPase"/>
</dbReference>
<name>A0A644TGU7_9ZZZZ</name>
<proteinExistence type="inferred from homology"/>
<dbReference type="PANTHER" id="PTHR23359">
    <property type="entry name" value="NUCLEOTIDE KINASE"/>
    <property type="match status" value="1"/>
</dbReference>
<dbReference type="InterPro" id="IPR000850">
    <property type="entry name" value="Adenylat/UMP-CMP_kin"/>
</dbReference>
<dbReference type="GO" id="GO:0005524">
    <property type="term" value="F:ATP binding"/>
    <property type="evidence" value="ECO:0007669"/>
    <property type="project" value="InterPro"/>
</dbReference>
<dbReference type="GO" id="GO:0004017">
    <property type="term" value="F:AMP kinase activity"/>
    <property type="evidence" value="ECO:0007669"/>
    <property type="project" value="UniProtKB-EC"/>
</dbReference>
<evidence type="ECO:0000256" key="2">
    <source>
        <dbReference type="ARBA" id="ARBA00022741"/>
    </source>
</evidence>
<accession>A0A644TGU7</accession>
<dbReference type="InterPro" id="IPR007862">
    <property type="entry name" value="Adenylate_kinase_lid-dom"/>
</dbReference>
<evidence type="ECO:0000313" key="5">
    <source>
        <dbReference type="EMBL" id="MPL65929.1"/>
    </source>
</evidence>
<dbReference type="HAMAP" id="MF_00235">
    <property type="entry name" value="Adenylate_kinase_Adk"/>
    <property type="match status" value="1"/>
</dbReference>
<dbReference type="PRINTS" id="PR00094">
    <property type="entry name" value="ADENYLTKNASE"/>
</dbReference>
<organism evidence="5">
    <name type="scientific">bioreactor metagenome</name>
    <dbReference type="NCBI Taxonomy" id="1076179"/>
    <lineage>
        <taxon>unclassified sequences</taxon>
        <taxon>metagenomes</taxon>
        <taxon>ecological metagenomes</taxon>
    </lineage>
</organism>
<sequence>MKMVFLGPPGAGKGTLAALASGRMGLPHISTGDLFRAAIKDGSELGKKVKGILDEGSLVPDALTIALVEERLSQNDAQRGWILDGFPRTTGQAEALAGISDPEWVINFDVEDSVILKRLTGRRICSGCGKIYHIESMPPSVEGVCDACGAGLYTRPDDSQESIRTRLSAYRSQTAPLVEWYGGKGKLLTIDGTGAPERVYERFMEAIKA</sequence>
<reference evidence="5" key="1">
    <citation type="submission" date="2019-08" db="EMBL/GenBank/DDBJ databases">
        <authorList>
            <person name="Kucharzyk K."/>
            <person name="Murdoch R.W."/>
            <person name="Higgins S."/>
            <person name="Loffler F."/>
        </authorList>
    </citation>
    <scope>NUCLEOTIDE SEQUENCE</scope>
</reference>
<dbReference type="NCBIfam" id="TIGR01351">
    <property type="entry name" value="adk"/>
    <property type="match status" value="1"/>
</dbReference>
<dbReference type="Pfam" id="PF05191">
    <property type="entry name" value="ADK_lid"/>
    <property type="match status" value="1"/>
</dbReference>
<dbReference type="FunFam" id="3.40.50.300:FF:000106">
    <property type="entry name" value="Adenylate kinase mitochondrial"/>
    <property type="match status" value="1"/>
</dbReference>
<keyword evidence="1 5" id="KW-0808">Transferase</keyword>
<dbReference type="NCBIfam" id="NF001380">
    <property type="entry name" value="PRK00279.1-2"/>
    <property type="match status" value="1"/>
</dbReference>
<evidence type="ECO:0000259" key="4">
    <source>
        <dbReference type="Pfam" id="PF05191"/>
    </source>
</evidence>
<keyword evidence="3 5" id="KW-0418">Kinase</keyword>